<organism evidence="4">
    <name type="scientific">Ignisphaera aggregans</name>
    <dbReference type="NCBI Taxonomy" id="334771"/>
    <lineage>
        <taxon>Archaea</taxon>
        <taxon>Thermoproteota</taxon>
        <taxon>Thermoprotei</taxon>
        <taxon>Desulfurococcales</taxon>
        <taxon>Desulfurococcaceae</taxon>
        <taxon>Ignisphaera</taxon>
    </lineage>
</organism>
<dbReference type="SUPFAM" id="SSF52540">
    <property type="entry name" value="P-loop containing nucleoside triphosphate hydrolases"/>
    <property type="match status" value="1"/>
</dbReference>
<dbReference type="InterPro" id="IPR014433">
    <property type="entry name" value="CooC"/>
</dbReference>
<evidence type="ECO:0000259" key="3">
    <source>
        <dbReference type="Pfam" id="PF01656"/>
    </source>
</evidence>
<gene>
    <name evidence="4" type="ORF">ENV14_04635</name>
</gene>
<sequence>MKIVVVGKGGVGKTTVAACLARLIGRDGYSVIAVDADPSLNLAKALGIADSVANSKPVLFDEEFVKERTALPSGAYRLNPKVDDVVERFGVRGPDNVTLLKLGYVKRGGVRCLCPEYAFLRALLSHLVLGRRDVVVVDMVAGLEPMSRGAARGVDLMLCVTEPTAKSIDVTHEIYRLSKDIGVSSFAVIGNKVMSEEDRVYIEKSLNGIEVLGYLPYDENVTKADRLGVAVLDYNPGSPMVTELKSLKESIISFKRVKIKT</sequence>
<dbReference type="PIRSF" id="PIRSF005647">
    <property type="entry name" value="CooC"/>
    <property type="match status" value="1"/>
</dbReference>
<dbReference type="InterPro" id="IPR050625">
    <property type="entry name" value="ParA/MinD_ATPase"/>
</dbReference>
<dbReference type="GO" id="GO:0005829">
    <property type="term" value="C:cytosol"/>
    <property type="evidence" value="ECO:0007669"/>
    <property type="project" value="TreeGrafter"/>
</dbReference>
<dbReference type="GO" id="GO:0016887">
    <property type="term" value="F:ATP hydrolysis activity"/>
    <property type="evidence" value="ECO:0007669"/>
    <property type="project" value="TreeGrafter"/>
</dbReference>
<comment type="caution">
    <text evidence="4">The sequence shown here is derived from an EMBL/GenBank/DDBJ whole genome shotgun (WGS) entry which is preliminary data.</text>
</comment>
<dbReference type="GO" id="GO:0051782">
    <property type="term" value="P:negative regulation of cell division"/>
    <property type="evidence" value="ECO:0007669"/>
    <property type="project" value="TreeGrafter"/>
</dbReference>
<evidence type="ECO:0000313" key="4">
    <source>
        <dbReference type="EMBL" id="HGI87661.1"/>
    </source>
</evidence>
<evidence type="ECO:0000256" key="2">
    <source>
        <dbReference type="ARBA" id="ARBA00022840"/>
    </source>
</evidence>
<dbReference type="PANTHER" id="PTHR43384:SF6">
    <property type="entry name" value="SEPTUM SITE-DETERMINING PROTEIN MIND HOMOLOG, CHLOROPLASTIC"/>
    <property type="match status" value="1"/>
</dbReference>
<reference evidence="4" key="1">
    <citation type="journal article" date="2020" name="mSystems">
        <title>Genome- and Community-Level Interaction Insights into Carbon Utilization and Element Cycling Functions of Hydrothermarchaeota in Hydrothermal Sediment.</title>
        <authorList>
            <person name="Zhou Z."/>
            <person name="Liu Y."/>
            <person name="Xu W."/>
            <person name="Pan J."/>
            <person name="Luo Z.H."/>
            <person name="Li M."/>
        </authorList>
    </citation>
    <scope>NUCLEOTIDE SEQUENCE [LARGE SCALE GENOMIC DNA]</scope>
    <source>
        <strain evidence="4">SpSt-732</strain>
    </source>
</reference>
<dbReference type="InterPro" id="IPR002586">
    <property type="entry name" value="CobQ/CobB/MinD/ParA_Nub-bd_dom"/>
</dbReference>
<dbReference type="PANTHER" id="PTHR43384">
    <property type="entry name" value="SEPTUM SITE-DETERMINING PROTEIN MIND HOMOLOG, CHLOROPLASTIC-RELATED"/>
    <property type="match status" value="1"/>
</dbReference>
<evidence type="ECO:0000256" key="1">
    <source>
        <dbReference type="ARBA" id="ARBA00022741"/>
    </source>
</evidence>
<protein>
    <submittedName>
        <fullName evidence="4">Cobalamin biosynthesis protein CobN</fullName>
    </submittedName>
</protein>
<proteinExistence type="predicted"/>
<feature type="domain" description="CobQ/CobB/MinD/ParA nucleotide binding" evidence="3">
    <location>
        <begin position="3"/>
        <end position="226"/>
    </location>
</feature>
<dbReference type="GO" id="GO:0009898">
    <property type="term" value="C:cytoplasmic side of plasma membrane"/>
    <property type="evidence" value="ECO:0007669"/>
    <property type="project" value="TreeGrafter"/>
</dbReference>
<dbReference type="Gene3D" id="3.40.50.300">
    <property type="entry name" value="P-loop containing nucleotide triphosphate hydrolases"/>
    <property type="match status" value="1"/>
</dbReference>
<dbReference type="InterPro" id="IPR027417">
    <property type="entry name" value="P-loop_NTPase"/>
</dbReference>
<name>A0A7C4BBY3_9CREN</name>
<dbReference type="EMBL" id="DTFF01000041">
    <property type="protein sequence ID" value="HGI87661.1"/>
    <property type="molecule type" value="Genomic_DNA"/>
</dbReference>
<dbReference type="GO" id="GO:0005524">
    <property type="term" value="F:ATP binding"/>
    <property type="evidence" value="ECO:0007669"/>
    <property type="project" value="UniProtKB-KW"/>
</dbReference>
<keyword evidence="2" id="KW-0067">ATP-binding</keyword>
<dbReference type="AlphaFoldDB" id="A0A7C4BBY3"/>
<dbReference type="Pfam" id="PF01656">
    <property type="entry name" value="CbiA"/>
    <property type="match status" value="1"/>
</dbReference>
<accession>A0A7C4BBY3</accession>
<keyword evidence="1" id="KW-0547">Nucleotide-binding</keyword>